<dbReference type="AlphaFoldDB" id="A0AAP3F0A3"/>
<dbReference type="Proteomes" id="UP001207440">
    <property type="component" value="Unassembled WGS sequence"/>
</dbReference>
<evidence type="ECO:0000313" key="1">
    <source>
        <dbReference type="EMBL" id="MCW0524918.1"/>
    </source>
</evidence>
<reference evidence="1" key="1">
    <citation type="submission" date="2022-10" db="EMBL/GenBank/DDBJ databases">
        <title>Sifting through the core-genome to identify putative cross-protective antigens against Riemerella anatipestifer.</title>
        <authorList>
            <person name="Zheng X."/>
            <person name="Zhang W."/>
        </authorList>
    </citation>
    <scope>NUCLEOTIDE SEQUENCE</scope>
    <source>
        <strain evidence="1">ZWRA178</strain>
    </source>
</reference>
<evidence type="ECO:0000313" key="2">
    <source>
        <dbReference type="Proteomes" id="UP001207440"/>
    </source>
</evidence>
<gene>
    <name evidence="1" type="ORF">OKE68_11435</name>
</gene>
<comment type="caution">
    <text evidence="1">The sequence shown here is derived from an EMBL/GenBank/DDBJ whole genome shotgun (WGS) entry which is preliminary data.</text>
</comment>
<dbReference type="RefSeq" id="WP_153926590.1">
    <property type="nucleotide sequence ID" value="NZ_CP072188.1"/>
</dbReference>
<name>A0AAP3F0A3_RIEAN</name>
<accession>A0AAP3F0A3</accession>
<dbReference type="EMBL" id="JAOZYT010000126">
    <property type="protein sequence ID" value="MCW0524918.1"/>
    <property type="molecule type" value="Genomic_DNA"/>
</dbReference>
<proteinExistence type="predicted"/>
<protein>
    <submittedName>
        <fullName evidence="1">Uncharacterized protein</fullName>
    </submittedName>
</protein>
<organism evidence="1 2">
    <name type="scientific">Riemerella anatipestifer</name>
    <name type="common">Moraxella anatipestifer</name>
    <dbReference type="NCBI Taxonomy" id="34085"/>
    <lineage>
        <taxon>Bacteria</taxon>
        <taxon>Pseudomonadati</taxon>
        <taxon>Bacteroidota</taxon>
        <taxon>Flavobacteriia</taxon>
        <taxon>Flavobacteriales</taxon>
        <taxon>Weeksellaceae</taxon>
        <taxon>Riemerella</taxon>
    </lineage>
</organism>
<sequence length="62" mass="7088">MGCYYHARSALPSRELLPYLAEMFCSYEQNISDNIDIGYTITIDELLGLYYDCLSSIKKAPN</sequence>